<keyword evidence="4" id="KW-1185">Reference proteome</keyword>
<dbReference type="EMBL" id="NISI01000020">
    <property type="protein sequence ID" value="OWQ98635.1"/>
    <property type="molecule type" value="Genomic_DNA"/>
</dbReference>
<feature type="chain" id="PRO_5012738886" description="PepSY domain-containing protein" evidence="1">
    <location>
        <begin position="28"/>
        <end position="120"/>
    </location>
</feature>
<sequence>MKRLLRPALLCLAALGLAAGVLLPAGADERRDHDRARAAMKAGEALPLQDVLEKVQRNYPGEVLEVELEREDGRWVYELKLLQPGGRLLKLDVDARTAVVLRTRPRPALPASAPPAERRP</sequence>
<comment type="caution">
    <text evidence="3">The sequence shown here is derived from an EMBL/GenBank/DDBJ whole genome shotgun (WGS) entry which is preliminary data.</text>
</comment>
<accession>A0A254MY41</accession>
<dbReference type="OrthoDB" id="8527445at2"/>
<feature type="domain" description="PepSY" evidence="2">
    <location>
        <begin position="46"/>
        <end position="103"/>
    </location>
</feature>
<dbReference type="Proteomes" id="UP000197446">
    <property type="component" value="Unassembled WGS sequence"/>
</dbReference>
<name>A0A254MY41_9BURK</name>
<reference evidence="3 4" key="1">
    <citation type="journal article" date="2007" name="Int. J. Syst. Evol. Microbiol.">
        <title>Description of Pelomonas aquatica sp. nov. and Pelomonas puraquae sp. nov., isolated from industrial and haemodialysis water.</title>
        <authorList>
            <person name="Gomila M."/>
            <person name="Bowien B."/>
            <person name="Falsen E."/>
            <person name="Moore E.R."/>
            <person name="Lalucat J."/>
        </authorList>
    </citation>
    <scope>NUCLEOTIDE SEQUENCE [LARGE SCALE GENOMIC DNA]</scope>
    <source>
        <strain evidence="3 4">CCUG 52769</strain>
    </source>
</reference>
<dbReference type="Gene3D" id="3.10.450.40">
    <property type="match status" value="1"/>
</dbReference>
<organism evidence="3 4">
    <name type="scientific">Roseateles puraquae</name>
    <dbReference type="NCBI Taxonomy" id="431059"/>
    <lineage>
        <taxon>Bacteria</taxon>
        <taxon>Pseudomonadati</taxon>
        <taxon>Pseudomonadota</taxon>
        <taxon>Betaproteobacteria</taxon>
        <taxon>Burkholderiales</taxon>
        <taxon>Sphaerotilaceae</taxon>
        <taxon>Roseateles</taxon>
    </lineage>
</organism>
<evidence type="ECO:0000256" key="1">
    <source>
        <dbReference type="SAM" id="SignalP"/>
    </source>
</evidence>
<evidence type="ECO:0000259" key="2">
    <source>
        <dbReference type="Pfam" id="PF03413"/>
    </source>
</evidence>
<evidence type="ECO:0000313" key="4">
    <source>
        <dbReference type="Proteomes" id="UP000197446"/>
    </source>
</evidence>
<protein>
    <recommendedName>
        <fullName evidence="2">PepSY domain-containing protein</fullName>
    </recommendedName>
</protein>
<gene>
    <name evidence="3" type="ORF">CDO81_26355</name>
</gene>
<keyword evidence="1" id="KW-0732">Signal</keyword>
<dbReference type="InterPro" id="IPR025711">
    <property type="entry name" value="PepSY"/>
</dbReference>
<feature type="signal peptide" evidence="1">
    <location>
        <begin position="1"/>
        <end position="27"/>
    </location>
</feature>
<dbReference type="RefSeq" id="WP_088486247.1">
    <property type="nucleotide sequence ID" value="NZ_NISI01000020.1"/>
</dbReference>
<evidence type="ECO:0000313" key="3">
    <source>
        <dbReference type="EMBL" id="OWQ98635.1"/>
    </source>
</evidence>
<proteinExistence type="predicted"/>
<dbReference type="Pfam" id="PF03413">
    <property type="entry name" value="PepSY"/>
    <property type="match status" value="1"/>
</dbReference>
<dbReference type="AlphaFoldDB" id="A0A254MY41"/>